<dbReference type="PANTHER" id="PTHR42964">
    <property type="entry name" value="ENOYL-COA HYDRATASE"/>
    <property type="match status" value="1"/>
</dbReference>
<dbReference type="Pfam" id="PF00378">
    <property type="entry name" value="ECH_1"/>
    <property type="match status" value="1"/>
</dbReference>
<organism evidence="2 3">
    <name type="scientific">Enhygromyxa salina</name>
    <dbReference type="NCBI Taxonomy" id="215803"/>
    <lineage>
        <taxon>Bacteria</taxon>
        <taxon>Pseudomonadati</taxon>
        <taxon>Myxococcota</taxon>
        <taxon>Polyangia</taxon>
        <taxon>Nannocystales</taxon>
        <taxon>Nannocystaceae</taxon>
        <taxon>Enhygromyxa</taxon>
    </lineage>
</organism>
<dbReference type="SUPFAM" id="SSF52096">
    <property type="entry name" value="ClpP/crotonase"/>
    <property type="match status" value="1"/>
</dbReference>
<dbReference type="Proteomes" id="UP000031599">
    <property type="component" value="Unassembled WGS sequence"/>
</dbReference>
<dbReference type="InterPro" id="IPR029045">
    <property type="entry name" value="ClpP/crotonase-like_dom_sf"/>
</dbReference>
<comment type="similarity">
    <text evidence="1">Belongs to the enoyl-CoA hydratase/isomerase family.</text>
</comment>
<protein>
    <submittedName>
        <fullName evidence="2">Enoyl-CoA hydratase</fullName>
    </submittedName>
</protein>
<accession>A0A0C2D5U9</accession>
<dbReference type="Gene3D" id="3.90.226.10">
    <property type="entry name" value="2-enoyl-CoA Hydratase, Chain A, domain 1"/>
    <property type="match status" value="1"/>
</dbReference>
<comment type="caution">
    <text evidence="2">The sequence shown here is derived from an EMBL/GenBank/DDBJ whole genome shotgun (WGS) entry which is preliminary data.</text>
</comment>
<evidence type="ECO:0000256" key="1">
    <source>
        <dbReference type="ARBA" id="ARBA00005254"/>
    </source>
</evidence>
<dbReference type="GO" id="GO:0003824">
    <property type="term" value="F:catalytic activity"/>
    <property type="evidence" value="ECO:0007669"/>
    <property type="project" value="UniProtKB-ARBA"/>
</dbReference>
<dbReference type="InterPro" id="IPR051683">
    <property type="entry name" value="Enoyl-CoA_Hydratase/Isomerase"/>
</dbReference>
<dbReference type="InterPro" id="IPR001753">
    <property type="entry name" value="Enoyl-CoA_hydra/iso"/>
</dbReference>
<evidence type="ECO:0000313" key="3">
    <source>
        <dbReference type="Proteomes" id="UP000031599"/>
    </source>
</evidence>
<dbReference type="EMBL" id="JMCC02000054">
    <property type="protein sequence ID" value="KIG15422.1"/>
    <property type="molecule type" value="Genomic_DNA"/>
</dbReference>
<name>A0A0C2D5U9_9BACT</name>
<dbReference type="RefSeq" id="WP_052551688.1">
    <property type="nucleotide sequence ID" value="NZ_JMCC02000054.1"/>
</dbReference>
<evidence type="ECO:0000313" key="2">
    <source>
        <dbReference type="EMBL" id="KIG15422.1"/>
    </source>
</evidence>
<sequence>MRVRCEPKDSPVWRVHLEPGDKPEVVFDGAGLTQLDAVLQAAETSKRCRVIVIESSPGVFCRGMDLEFLVAHAGEDQSEKLRGYAHCMERLRSSTKAVICIVDGETMGGGVGLVAASDLVIASARASFALPECVLGLIPAMVLPLLCERMPVQKARWMALSSRSVKAEEALTLGLVDELVEGPIQLEQALRRTLKRLLRASPRAVARLKRYSTEIATLSRADGLDHGAQQTATDLLDLETIAAIRGFMAGESPRWFERYRPGSGPAGSGGAGHD</sequence>
<reference evidence="2 3" key="1">
    <citation type="submission" date="2014-12" db="EMBL/GenBank/DDBJ databases">
        <title>Genome assembly of Enhygromyxa salina DSM 15201.</title>
        <authorList>
            <person name="Sharma G."/>
            <person name="Subramanian S."/>
        </authorList>
    </citation>
    <scope>NUCLEOTIDE SEQUENCE [LARGE SCALE GENOMIC DNA]</scope>
    <source>
        <strain evidence="2 3">DSM 15201</strain>
    </source>
</reference>
<dbReference type="CDD" id="cd06558">
    <property type="entry name" value="crotonase-like"/>
    <property type="match status" value="1"/>
</dbReference>
<gene>
    <name evidence="2" type="ORF">DB30_05618</name>
</gene>
<proteinExistence type="inferred from homology"/>
<dbReference type="PANTHER" id="PTHR42964:SF1">
    <property type="entry name" value="POLYKETIDE BIOSYNTHESIS ENOYL-COA HYDRATASE PKSH-RELATED"/>
    <property type="match status" value="1"/>
</dbReference>
<dbReference type="AlphaFoldDB" id="A0A0C2D5U9"/>